<evidence type="ECO:0000256" key="1">
    <source>
        <dbReference type="SAM" id="MobiDB-lite"/>
    </source>
</evidence>
<feature type="compositionally biased region" description="Basic residues" evidence="1">
    <location>
        <begin position="7"/>
        <end position="18"/>
    </location>
</feature>
<keyword evidence="3" id="KW-1185">Reference proteome</keyword>
<evidence type="ECO:0000313" key="2">
    <source>
        <dbReference type="EMBL" id="RPA88099.1"/>
    </source>
</evidence>
<protein>
    <submittedName>
        <fullName evidence="2">Uncharacterized protein</fullName>
    </submittedName>
</protein>
<sequence length="354" mass="40208">MPSRQSRQTRREKRIKTKAAREPRPPKTAHILRLPNEILTQILTCAIALNKEATAQVAEGNSLLNVRDFVRGLAVVNHRFLAILERSSGFFSSMNLSPVDVPTFIEIIEKRPRICYHIKTITLTDLSIDFRNKAPFNTPVKALLTHLLEWSTKGWISDCGVSVKVKCRVLGNKKWKHGLPENWEERVYQSCFSGCGLEQAESVTLCMPKQISSGEVVIGFGKRAEKMWDRLVMGLLASSEGRIHLQQFELFTKSVTLMQEGQWPWEKSQKAAAAKLKAFYGKAPSKDAVPMAPWVERLCEYTKLHSYKAMPCHLVVVSYWARFADLEISFEWHAASKVNSRSANRELSGIYQTT</sequence>
<feature type="region of interest" description="Disordered" evidence="1">
    <location>
        <begin position="1"/>
        <end position="27"/>
    </location>
</feature>
<gene>
    <name evidence="2" type="ORF">BJ508DRAFT_337406</name>
</gene>
<reference evidence="2 3" key="1">
    <citation type="journal article" date="2018" name="Nat. Ecol. Evol.">
        <title>Pezizomycetes genomes reveal the molecular basis of ectomycorrhizal truffle lifestyle.</title>
        <authorList>
            <person name="Murat C."/>
            <person name="Payen T."/>
            <person name="Noel B."/>
            <person name="Kuo A."/>
            <person name="Morin E."/>
            <person name="Chen J."/>
            <person name="Kohler A."/>
            <person name="Krizsan K."/>
            <person name="Balestrini R."/>
            <person name="Da Silva C."/>
            <person name="Montanini B."/>
            <person name="Hainaut M."/>
            <person name="Levati E."/>
            <person name="Barry K.W."/>
            <person name="Belfiori B."/>
            <person name="Cichocki N."/>
            <person name="Clum A."/>
            <person name="Dockter R.B."/>
            <person name="Fauchery L."/>
            <person name="Guy J."/>
            <person name="Iotti M."/>
            <person name="Le Tacon F."/>
            <person name="Lindquist E.A."/>
            <person name="Lipzen A."/>
            <person name="Malagnac F."/>
            <person name="Mello A."/>
            <person name="Molinier V."/>
            <person name="Miyauchi S."/>
            <person name="Poulain J."/>
            <person name="Riccioni C."/>
            <person name="Rubini A."/>
            <person name="Sitrit Y."/>
            <person name="Splivallo R."/>
            <person name="Traeger S."/>
            <person name="Wang M."/>
            <person name="Zifcakova L."/>
            <person name="Wipf D."/>
            <person name="Zambonelli A."/>
            <person name="Paolocci F."/>
            <person name="Nowrousian M."/>
            <person name="Ottonello S."/>
            <person name="Baldrian P."/>
            <person name="Spatafora J.W."/>
            <person name="Henrissat B."/>
            <person name="Nagy L.G."/>
            <person name="Aury J.M."/>
            <person name="Wincker P."/>
            <person name="Grigoriev I.V."/>
            <person name="Bonfante P."/>
            <person name="Martin F.M."/>
        </authorList>
    </citation>
    <scope>NUCLEOTIDE SEQUENCE [LARGE SCALE GENOMIC DNA]</scope>
    <source>
        <strain evidence="2 3">RN42</strain>
    </source>
</reference>
<dbReference type="EMBL" id="ML119645">
    <property type="protein sequence ID" value="RPA88099.1"/>
    <property type="molecule type" value="Genomic_DNA"/>
</dbReference>
<proteinExistence type="predicted"/>
<organism evidence="2 3">
    <name type="scientific">Ascobolus immersus RN42</name>
    <dbReference type="NCBI Taxonomy" id="1160509"/>
    <lineage>
        <taxon>Eukaryota</taxon>
        <taxon>Fungi</taxon>
        <taxon>Dikarya</taxon>
        <taxon>Ascomycota</taxon>
        <taxon>Pezizomycotina</taxon>
        <taxon>Pezizomycetes</taxon>
        <taxon>Pezizales</taxon>
        <taxon>Ascobolaceae</taxon>
        <taxon>Ascobolus</taxon>
    </lineage>
</organism>
<evidence type="ECO:0000313" key="3">
    <source>
        <dbReference type="Proteomes" id="UP000275078"/>
    </source>
</evidence>
<dbReference type="Proteomes" id="UP000275078">
    <property type="component" value="Unassembled WGS sequence"/>
</dbReference>
<name>A0A3N4IQ92_ASCIM</name>
<dbReference type="AlphaFoldDB" id="A0A3N4IQ92"/>
<accession>A0A3N4IQ92</accession>